<dbReference type="NCBIfam" id="TIGR01574">
    <property type="entry name" value="miaB-methiolase"/>
    <property type="match status" value="1"/>
</dbReference>
<dbReference type="SUPFAM" id="SSF102114">
    <property type="entry name" value="Radical SAM enzymes"/>
    <property type="match status" value="1"/>
</dbReference>
<dbReference type="GO" id="GO:0080090">
    <property type="term" value="P:regulation of primary metabolic process"/>
    <property type="evidence" value="ECO:0007669"/>
    <property type="project" value="UniProtKB-ARBA"/>
</dbReference>
<dbReference type="Pfam" id="PF04055">
    <property type="entry name" value="Radical_SAM"/>
    <property type="match status" value="1"/>
</dbReference>
<dbReference type="InterPro" id="IPR006463">
    <property type="entry name" value="MiaB_methiolase"/>
</dbReference>
<dbReference type="SFLD" id="SFLDG01061">
    <property type="entry name" value="methylthiotransferase"/>
    <property type="match status" value="1"/>
</dbReference>
<dbReference type="InterPro" id="IPR038135">
    <property type="entry name" value="Methylthiotransferase_N_sf"/>
</dbReference>
<evidence type="ECO:0000313" key="10">
    <source>
        <dbReference type="EMBL" id="RIB10598.1"/>
    </source>
</evidence>
<evidence type="ECO:0000256" key="3">
    <source>
        <dbReference type="ARBA" id="ARBA00022485"/>
    </source>
</evidence>
<protein>
    <submittedName>
        <fullName evidence="10">Uncharacterized protein</fullName>
    </submittedName>
</protein>
<dbReference type="FunFam" id="3.40.50.12160:FF:000003">
    <property type="entry name" value="CDK5 regulatory subunit-associated protein 1"/>
    <property type="match status" value="1"/>
</dbReference>
<evidence type="ECO:0000256" key="2">
    <source>
        <dbReference type="ARBA" id="ARBA00009815"/>
    </source>
</evidence>
<name>A0A397UMY2_9GLOM</name>
<dbReference type="STRING" id="44941.A0A397UMY2"/>
<feature type="domain" description="MTTase N-terminal" evidence="8">
    <location>
        <begin position="117"/>
        <end position="232"/>
    </location>
</feature>
<dbReference type="GO" id="GO:0060255">
    <property type="term" value="P:regulation of macromolecule metabolic process"/>
    <property type="evidence" value="ECO:0007669"/>
    <property type="project" value="UniProtKB-ARBA"/>
</dbReference>
<keyword evidence="3" id="KW-0004">4Fe-4S</keyword>
<dbReference type="GO" id="GO:0051539">
    <property type="term" value="F:4 iron, 4 sulfur cluster binding"/>
    <property type="evidence" value="ECO:0007669"/>
    <property type="project" value="UniProtKB-KW"/>
</dbReference>
<dbReference type="SFLD" id="SFLDS00029">
    <property type="entry name" value="Radical_SAM"/>
    <property type="match status" value="1"/>
</dbReference>
<dbReference type="Gene3D" id="3.40.50.12160">
    <property type="entry name" value="Methylthiotransferase, N-terminal domain"/>
    <property type="match status" value="1"/>
</dbReference>
<proteinExistence type="inferred from homology"/>
<evidence type="ECO:0000256" key="6">
    <source>
        <dbReference type="ARBA" id="ARBA00023004"/>
    </source>
</evidence>
<dbReference type="GO" id="GO:0046872">
    <property type="term" value="F:metal ion binding"/>
    <property type="evidence" value="ECO:0007669"/>
    <property type="project" value="UniProtKB-KW"/>
</dbReference>
<evidence type="ECO:0000256" key="7">
    <source>
        <dbReference type="ARBA" id="ARBA00023014"/>
    </source>
</evidence>
<dbReference type="InterPro" id="IPR058240">
    <property type="entry name" value="rSAM_sf"/>
</dbReference>
<dbReference type="InterPro" id="IPR023404">
    <property type="entry name" value="rSAM_horseshoe"/>
</dbReference>
<keyword evidence="6" id="KW-0408">Iron</keyword>
<evidence type="ECO:0000256" key="1">
    <source>
        <dbReference type="ARBA" id="ARBA00001966"/>
    </source>
</evidence>
<dbReference type="OrthoDB" id="190098at2759"/>
<dbReference type="InterPro" id="IPR013848">
    <property type="entry name" value="Methylthiotransferase_N"/>
</dbReference>
<reference evidence="10 11" key="1">
    <citation type="submission" date="2018-06" db="EMBL/GenBank/DDBJ databases">
        <title>Comparative genomics reveals the genomic features of Rhizophagus irregularis, R. cerebriforme, R. diaphanum and Gigaspora rosea, and their symbiotic lifestyle signature.</title>
        <authorList>
            <person name="Morin E."/>
            <person name="San Clemente H."/>
            <person name="Chen E.C.H."/>
            <person name="De La Providencia I."/>
            <person name="Hainaut M."/>
            <person name="Kuo A."/>
            <person name="Kohler A."/>
            <person name="Murat C."/>
            <person name="Tang N."/>
            <person name="Roy S."/>
            <person name="Loubradou J."/>
            <person name="Henrissat B."/>
            <person name="Grigoriev I.V."/>
            <person name="Corradi N."/>
            <person name="Roux C."/>
            <person name="Martin F.M."/>
        </authorList>
    </citation>
    <scope>NUCLEOTIDE SEQUENCE [LARGE SCALE GENOMIC DNA]</scope>
    <source>
        <strain evidence="10 11">DAOM 194757</strain>
    </source>
</reference>
<dbReference type="PROSITE" id="PS51449">
    <property type="entry name" value="MTTASE_N"/>
    <property type="match status" value="1"/>
</dbReference>
<evidence type="ECO:0000259" key="8">
    <source>
        <dbReference type="PROSITE" id="PS51449"/>
    </source>
</evidence>
<dbReference type="Proteomes" id="UP000266673">
    <property type="component" value="Unassembled WGS sequence"/>
</dbReference>
<keyword evidence="11" id="KW-1185">Reference proteome</keyword>
<dbReference type="PROSITE" id="PS51918">
    <property type="entry name" value="RADICAL_SAM"/>
    <property type="match status" value="1"/>
</dbReference>
<dbReference type="PANTHER" id="PTHR43020">
    <property type="entry name" value="CDK5 REGULATORY SUBUNIT-ASSOCIATED PROTEIN 1"/>
    <property type="match status" value="1"/>
</dbReference>
<comment type="similarity">
    <text evidence="2">Belongs to the methylthiotransferase family. MiaB subfamily.</text>
</comment>
<organism evidence="10 11">
    <name type="scientific">Gigaspora rosea</name>
    <dbReference type="NCBI Taxonomy" id="44941"/>
    <lineage>
        <taxon>Eukaryota</taxon>
        <taxon>Fungi</taxon>
        <taxon>Fungi incertae sedis</taxon>
        <taxon>Mucoromycota</taxon>
        <taxon>Glomeromycotina</taxon>
        <taxon>Glomeromycetes</taxon>
        <taxon>Diversisporales</taxon>
        <taxon>Gigasporaceae</taxon>
        <taxon>Gigaspora</taxon>
    </lineage>
</organism>
<comment type="caution">
    <text evidence="10">The sequence shown here is derived from an EMBL/GenBank/DDBJ whole genome shotgun (WGS) entry which is preliminary data.</text>
</comment>
<dbReference type="FunFam" id="3.80.30.20:FF:000003">
    <property type="entry name" value="CDK5 regulatory subunit-associated protein 1"/>
    <property type="match status" value="1"/>
</dbReference>
<dbReference type="SFLD" id="SFLDF00413">
    <property type="entry name" value="CDK5RAP1"/>
    <property type="match status" value="1"/>
</dbReference>
<sequence>MTTFKFSNLHLIKSLTNRINKSSLFHLTLFPNKFLFNLTCAYKKTLSTLPPSKSQKSKQYLVFDNKTSFKDFLKITSASKVQNDTYKKNNNNELIGIEIADQIPYLNNDIKTLGINTKYFIEVYGCQMNVNDTEILMSIMNSSGYQKTDRLEDADIIFLVTCAIRDKAENKIWHRLNVLKSMKKGQRPLIGVLGCMAERLKTKLLDADKMVDIVCGPDAYRSIPHLLSLAVQTSQGIANVILSADETYADIMPVRLHQGNVSASLSIMRGCNNMCSFCIVPHTRSRPLYPSIIEEIKTLSNQGVKEVVLLGQNVNSYRDTSEYEFYKPLGIGDQLSNDGFKTIYRRKEGGIRFTELLDHVSQIDPEMRIRFISPHPKDFPKDLLKLIAERPNICNQIHLPIQSGNTKVLERMRRGYSREAYLDLINTIRDIIPNVSISTDIITGFCGETEEEHQDTISLMEIVKFDMAYMFAYSMREKTHAHRNYLDDVPGNVKTRRLNEIIQTFHINAKIKLNTLLSIPQLVLVEGISNRHNERFRGRTDGGHKIYFNNIPILESIDNQMLNRSYNGQMLDNLGDNIQKIDVKIGDYVILVPKSTTGVTLFGIPIAKSSIGQFSRLNYNYNYNEY</sequence>
<dbReference type="InterPro" id="IPR007197">
    <property type="entry name" value="rSAM"/>
</dbReference>
<keyword evidence="4" id="KW-0949">S-adenosyl-L-methionine</keyword>
<dbReference type="GO" id="GO:0035597">
    <property type="term" value="F:tRNA-2-methylthio-N(6)-dimethylallyladenosine(37) synthase activity"/>
    <property type="evidence" value="ECO:0007669"/>
    <property type="project" value="TreeGrafter"/>
</dbReference>
<evidence type="ECO:0000256" key="4">
    <source>
        <dbReference type="ARBA" id="ARBA00022691"/>
    </source>
</evidence>
<keyword evidence="5" id="KW-0479">Metal-binding</keyword>
<keyword evidence="7" id="KW-0411">Iron-sulfur</keyword>
<gene>
    <name evidence="10" type="ORF">C2G38_2264063</name>
</gene>
<dbReference type="Gene3D" id="3.80.30.20">
    <property type="entry name" value="tm_1862 like domain"/>
    <property type="match status" value="1"/>
</dbReference>
<dbReference type="SFLD" id="SFLDF00273">
    <property type="entry name" value="(dimethylallyl)adenosine_tRNA"/>
    <property type="match status" value="1"/>
</dbReference>
<dbReference type="Pfam" id="PF00919">
    <property type="entry name" value="UPF0004"/>
    <property type="match status" value="1"/>
</dbReference>
<dbReference type="EMBL" id="QKWP01001229">
    <property type="protein sequence ID" value="RIB10598.1"/>
    <property type="molecule type" value="Genomic_DNA"/>
</dbReference>
<comment type="cofactor">
    <cofactor evidence="1">
        <name>[4Fe-4S] cluster</name>
        <dbReference type="ChEBI" id="CHEBI:49883"/>
    </cofactor>
</comment>
<dbReference type="SFLD" id="SFLDG01082">
    <property type="entry name" value="B12-binding_domain_containing"/>
    <property type="match status" value="1"/>
</dbReference>
<dbReference type="NCBIfam" id="TIGR00089">
    <property type="entry name" value="MiaB/RimO family radical SAM methylthiotransferase"/>
    <property type="match status" value="1"/>
</dbReference>
<dbReference type="GO" id="GO:0005739">
    <property type="term" value="C:mitochondrion"/>
    <property type="evidence" value="ECO:0007669"/>
    <property type="project" value="TreeGrafter"/>
</dbReference>
<evidence type="ECO:0000313" key="11">
    <source>
        <dbReference type="Proteomes" id="UP000266673"/>
    </source>
</evidence>
<dbReference type="SMART" id="SM00729">
    <property type="entry name" value="Elp3"/>
    <property type="match status" value="1"/>
</dbReference>
<dbReference type="InterPro" id="IPR006638">
    <property type="entry name" value="Elp3/MiaA/NifB-like_rSAM"/>
</dbReference>
<dbReference type="InterPro" id="IPR005839">
    <property type="entry name" value="Methylthiotransferase"/>
</dbReference>
<evidence type="ECO:0000256" key="5">
    <source>
        <dbReference type="ARBA" id="ARBA00022723"/>
    </source>
</evidence>
<evidence type="ECO:0000259" key="9">
    <source>
        <dbReference type="PROSITE" id="PS51918"/>
    </source>
</evidence>
<dbReference type="AlphaFoldDB" id="A0A397UMY2"/>
<dbReference type="PANTHER" id="PTHR43020:SF2">
    <property type="entry name" value="MITOCHONDRIAL TRNA METHYLTHIOTRANSFERASE CDK5RAP1"/>
    <property type="match status" value="1"/>
</dbReference>
<feature type="domain" description="Radical SAM core" evidence="9">
    <location>
        <begin position="257"/>
        <end position="512"/>
    </location>
</feature>
<accession>A0A397UMY2</accession>
<dbReference type="GO" id="GO:0005829">
    <property type="term" value="C:cytosol"/>
    <property type="evidence" value="ECO:0007669"/>
    <property type="project" value="TreeGrafter"/>
</dbReference>